<feature type="compositionally biased region" description="Acidic residues" evidence="1">
    <location>
        <begin position="835"/>
        <end position="844"/>
    </location>
</feature>
<protein>
    <submittedName>
        <fullName evidence="2">DNA repair protein complementing XP-G cells homolog</fullName>
    </submittedName>
</protein>
<evidence type="ECO:0000256" key="1">
    <source>
        <dbReference type="SAM" id="MobiDB-lite"/>
    </source>
</evidence>
<feature type="compositionally biased region" description="Polar residues" evidence="1">
    <location>
        <begin position="491"/>
        <end position="502"/>
    </location>
</feature>
<keyword evidence="3" id="KW-1185">Reference proteome</keyword>
<evidence type="ECO:0000313" key="2">
    <source>
        <dbReference type="EMBL" id="GFS17103.1"/>
    </source>
</evidence>
<evidence type="ECO:0000313" key="3">
    <source>
        <dbReference type="Proteomes" id="UP000762676"/>
    </source>
</evidence>
<feature type="region of interest" description="Disordered" evidence="1">
    <location>
        <begin position="429"/>
        <end position="505"/>
    </location>
</feature>
<feature type="region of interest" description="Disordered" evidence="1">
    <location>
        <begin position="524"/>
        <end position="647"/>
    </location>
</feature>
<feature type="compositionally biased region" description="Basic and acidic residues" evidence="1">
    <location>
        <begin position="524"/>
        <end position="552"/>
    </location>
</feature>
<name>A0AAV4J2P2_9GAST</name>
<feature type="compositionally biased region" description="Basic residues" evidence="1">
    <location>
        <begin position="249"/>
        <end position="260"/>
    </location>
</feature>
<feature type="compositionally biased region" description="Polar residues" evidence="1">
    <location>
        <begin position="633"/>
        <end position="647"/>
    </location>
</feature>
<dbReference type="AlphaFoldDB" id="A0AAV4J2P2"/>
<dbReference type="EMBL" id="BMAT01009969">
    <property type="protein sequence ID" value="GFS17103.1"/>
    <property type="molecule type" value="Genomic_DNA"/>
</dbReference>
<sequence>MRLWFAALTFHPCSFCKYKFGWAKEKSDQTLVPMFKEWSKTQSQGRISSYFGPEAFVQTSKIKSDRLRKALEMVKNPGSEQQSEGKRATSKTTSSKTGKERAGGKKKSKKIETEDPEEVCTNSEKREKDEISDEVLNRKVRSKKVSFAEKIEEDSSDLRAERSGGNVRACNQEETEDGDFMLKMSEKVKKAKEELNRMKQAKDFACVPIKEEKAAERKGQVKGKGGPKKKEGKRVGNTSIPVSLDLPKRSGRSQHKRSARGGRTAVSKPTGAVNLSESSSSSDDNSDDEKITGKASQRFRNVKMKKSEDKPTVTKASEKVLKKAAVSTVAKIKPKESNANTQQESKQETKKKDNALVSKPVGLHTNKPRLQSTQAGGAVNISPAKARKSPERSDLSGSGDVCTVGEHGLDCKVKVSGVDSIASTKILKESSTDEVLKRKPQSGVIGANATKGNEKEAGEESLGEKRTPGGVDDTAPVDMSKADVSVINRRNMPSTLAYLNQRSRQDRMLLHQISGKRLRNAVELRMEQEERRRQPPVESGKARKEEEDKNSEAQEDQDFPSSALSFEDALFGGDLDSAGSPRVKKRKVTSNRDRSKNICSEAESSTAKASLRQKSSCPSSVGEKIAKPKEQQSKVPHSSLNSGKAFSTDLTKEKSCLEMGKKTMETKWGEKSSSVNKIVRKEKTTSDDIIKYAGSTEKTEENINSLSFFESSKESDMLAKQYDREGEKPKGKSKRSRAFDKPIQFGSSDDGDDWVSSPRKSFQNQLKHLHEPKSVKGHGPLYTSAPGPEIRARAFAGKGKGRGKNRTIAEGGGSGGGFVTAEEREQYENLTVDDLGSDFSDEGF</sequence>
<feature type="region of interest" description="Disordered" evidence="1">
    <location>
        <begin position="74"/>
        <end position="174"/>
    </location>
</feature>
<feature type="region of interest" description="Disordered" evidence="1">
    <location>
        <begin position="207"/>
        <end position="400"/>
    </location>
</feature>
<feature type="region of interest" description="Disordered" evidence="1">
    <location>
        <begin position="703"/>
        <end position="762"/>
    </location>
</feature>
<proteinExistence type="predicted"/>
<feature type="compositionally biased region" description="Basic and acidic residues" evidence="1">
    <location>
        <begin position="305"/>
        <end position="321"/>
    </location>
</feature>
<comment type="caution">
    <text evidence="2">The sequence shown here is derived from an EMBL/GenBank/DDBJ whole genome shotgun (WGS) entry which is preliminary data.</text>
</comment>
<feature type="region of interest" description="Disordered" evidence="1">
    <location>
        <begin position="795"/>
        <end position="844"/>
    </location>
</feature>
<accession>A0AAV4J2P2</accession>
<feature type="compositionally biased region" description="Polar residues" evidence="1">
    <location>
        <begin position="602"/>
        <end position="619"/>
    </location>
</feature>
<feature type="region of interest" description="Disordered" evidence="1">
    <location>
        <begin position="769"/>
        <end position="788"/>
    </location>
</feature>
<reference evidence="2 3" key="1">
    <citation type="journal article" date="2021" name="Elife">
        <title>Chloroplast acquisition without the gene transfer in kleptoplastic sea slugs, Plakobranchus ocellatus.</title>
        <authorList>
            <person name="Maeda T."/>
            <person name="Takahashi S."/>
            <person name="Yoshida T."/>
            <person name="Shimamura S."/>
            <person name="Takaki Y."/>
            <person name="Nagai Y."/>
            <person name="Toyoda A."/>
            <person name="Suzuki Y."/>
            <person name="Arimoto A."/>
            <person name="Ishii H."/>
            <person name="Satoh N."/>
            <person name="Nishiyama T."/>
            <person name="Hasebe M."/>
            <person name="Maruyama T."/>
            <person name="Minagawa J."/>
            <person name="Obokata J."/>
            <person name="Shigenobu S."/>
        </authorList>
    </citation>
    <scope>NUCLEOTIDE SEQUENCE [LARGE SCALE GENOMIC DNA]</scope>
</reference>
<feature type="compositionally biased region" description="Basic and acidic residues" evidence="1">
    <location>
        <begin position="452"/>
        <end position="467"/>
    </location>
</feature>
<feature type="compositionally biased region" description="Basic and acidic residues" evidence="1">
    <location>
        <begin position="345"/>
        <end position="354"/>
    </location>
</feature>
<feature type="compositionally biased region" description="Basic and acidic residues" evidence="1">
    <location>
        <begin position="209"/>
        <end position="219"/>
    </location>
</feature>
<gene>
    <name evidence="2" type="ORF">ElyMa_004972800</name>
</gene>
<organism evidence="2 3">
    <name type="scientific">Elysia marginata</name>
    <dbReference type="NCBI Taxonomy" id="1093978"/>
    <lineage>
        <taxon>Eukaryota</taxon>
        <taxon>Metazoa</taxon>
        <taxon>Spiralia</taxon>
        <taxon>Lophotrochozoa</taxon>
        <taxon>Mollusca</taxon>
        <taxon>Gastropoda</taxon>
        <taxon>Heterobranchia</taxon>
        <taxon>Euthyneura</taxon>
        <taxon>Panpulmonata</taxon>
        <taxon>Sacoglossa</taxon>
        <taxon>Placobranchoidea</taxon>
        <taxon>Plakobranchidae</taxon>
        <taxon>Elysia</taxon>
    </lineage>
</organism>
<dbReference type="Proteomes" id="UP000762676">
    <property type="component" value="Unassembled WGS sequence"/>
</dbReference>
<feature type="compositionally biased region" description="Basic and acidic residues" evidence="1">
    <location>
        <begin position="711"/>
        <end position="730"/>
    </location>
</feature>